<dbReference type="Proteomes" id="UP000199021">
    <property type="component" value="Unassembled WGS sequence"/>
</dbReference>
<accession>A0A1H8ZKE5</accession>
<proteinExistence type="predicted"/>
<keyword evidence="2" id="KW-1185">Reference proteome</keyword>
<gene>
    <name evidence="1" type="ORF">SAMN05444359_101356</name>
</gene>
<sequence length="281" mass="31853">MHTLLRFLPFTVLFLCYSCNTTPATSTEPEAVETESNTLQLEPVSLDLDGGNNPAAPGFNAEGSDKKAIQLADSIVKYHGGRQAWDDTRFLKWNFFGARSLTWDKKDSRVRIDVPKQNMVYLLDYSQDTLSGRVRKLGDEITHPDSLALYLKRANSIFINDAFWLVQQFKLKDAGVTLKFGGDIATDPQAKRPSYILDQTFSGVGDTPDNRYRLYIDKVSYRINTWQFFRNADDEKPAMETPWEGYLPHQGILLSGDRGGRFQLTDISVGGNLRDKVFTEF</sequence>
<dbReference type="STRING" id="478744.SAMN05444359_101356"/>
<organism evidence="1 2">
    <name type="scientific">Neolewinella agarilytica</name>
    <dbReference type="NCBI Taxonomy" id="478744"/>
    <lineage>
        <taxon>Bacteria</taxon>
        <taxon>Pseudomonadati</taxon>
        <taxon>Bacteroidota</taxon>
        <taxon>Saprospiria</taxon>
        <taxon>Saprospirales</taxon>
        <taxon>Lewinellaceae</taxon>
        <taxon>Neolewinella</taxon>
    </lineage>
</organism>
<dbReference type="EMBL" id="FOFB01000001">
    <property type="protein sequence ID" value="SEP64834.1"/>
    <property type="molecule type" value="Genomic_DNA"/>
</dbReference>
<dbReference type="OrthoDB" id="892266at2"/>
<dbReference type="InParanoid" id="A0A1H8ZKE5"/>
<evidence type="ECO:0000313" key="1">
    <source>
        <dbReference type="EMBL" id="SEP64834.1"/>
    </source>
</evidence>
<reference evidence="2" key="1">
    <citation type="submission" date="2016-10" db="EMBL/GenBank/DDBJ databases">
        <authorList>
            <person name="Varghese N."/>
            <person name="Submissions S."/>
        </authorList>
    </citation>
    <scope>NUCLEOTIDE SEQUENCE [LARGE SCALE GENOMIC DNA]</scope>
    <source>
        <strain evidence="2">DSM 24740</strain>
    </source>
</reference>
<evidence type="ECO:0000313" key="2">
    <source>
        <dbReference type="Proteomes" id="UP000199021"/>
    </source>
</evidence>
<name>A0A1H8ZKE5_9BACT</name>
<dbReference type="AlphaFoldDB" id="A0A1H8ZKE5"/>
<protein>
    <submittedName>
        <fullName evidence="1">Uncharacterized protein</fullName>
    </submittedName>
</protein>
<dbReference type="RefSeq" id="WP_090165074.1">
    <property type="nucleotide sequence ID" value="NZ_FOFB01000001.1"/>
</dbReference>